<comment type="caution">
    <text evidence="4">The sequence shown here is derived from an EMBL/GenBank/DDBJ whole genome shotgun (WGS) entry which is preliminary data.</text>
</comment>
<protein>
    <submittedName>
        <fullName evidence="4">AMP-binding protein</fullName>
    </submittedName>
</protein>
<proteinExistence type="inferred from homology"/>
<evidence type="ECO:0000313" key="4">
    <source>
        <dbReference type="EMBL" id="MDV2477507.1"/>
    </source>
</evidence>
<evidence type="ECO:0000313" key="5">
    <source>
        <dbReference type="Proteomes" id="UP001275440"/>
    </source>
</evidence>
<dbReference type="PANTHER" id="PTHR43201">
    <property type="entry name" value="ACYL-COA SYNTHETASE"/>
    <property type="match status" value="1"/>
</dbReference>
<sequence>MSQRWSEAKTGRSLSFEELLARAAAAGRSMVAAGARPGSNVVMTGSLDLDFVVACFGAFTEDITPALLDPNSSEATLRQCINELEATVWATTSKLDDTLGLTHFDPTGIAVSTTADEAEPQWSPTCDVLDPILMLYTSGTTGIPKGVPWASRELSSQIRYYSAATEIQTEFCLFPHLALVAIAIGRTAVLPDVTTLQPLRIPIESVHRQMMKHGCDYVFASPLVWDRLVRFLKESGEEAPPIKIAATAGSALSGRLIERISATLPQTTVRIPFASTEAVMPITVIDAPEFVYLSKTRTYAGAGVPLGAVADEMSVGVVPIESDESDFSIGRSSLPSMEVGEIVVTGSRVTRTYFRRPDVECHAKLRDVVTERVWHRTADLGYIDDKGRLWFVCRKKDVIRRAGGGDLYPDALEQMWNMATGASISAVVYSEPSDELFYVLPGDSVAEIDEFVLNLQADRADVPRPTVVTLSGSLPADVRHNSKVDRPSVLRIVESQHEANEGARG</sequence>
<dbReference type="Gene3D" id="3.40.50.12780">
    <property type="entry name" value="N-terminal domain of ligase-like"/>
    <property type="match status" value="1"/>
</dbReference>
<accession>A0ABU3WU03</accession>
<feature type="domain" description="AMP-dependent synthetase/ligase" evidence="3">
    <location>
        <begin position="10"/>
        <end position="354"/>
    </location>
</feature>
<dbReference type="InterPro" id="IPR020845">
    <property type="entry name" value="AMP-binding_CS"/>
</dbReference>
<evidence type="ECO:0000256" key="2">
    <source>
        <dbReference type="ARBA" id="ARBA00022598"/>
    </source>
</evidence>
<dbReference type="PANTHER" id="PTHR43201:SF5">
    <property type="entry name" value="MEDIUM-CHAIN ACYL-COA LIGASE ACSF2, MITOCHONDRIAL"/>
    <property type="match status" value="1"/>
</dbReference>
<keyword evidence="5" id="KW-1185">Reference proteome</keyword>
<dbReference type="Pfam" id="PF00501">
    <property type="entry name" value="AMP-binding"/>
    <property type="match status" value="1"/>
</dbReference>
<dbReference type="EMBL" id="WBMO01000005">
    <property type="protein sequence ID" value="MDV2477507.1"/>
    <property type="molecule type" value="Genomic_DNA"/>
</dbReference>
<dbReference type="InterPro" id="IPR042099">
    <property type="entry name" value="ANL_N_sf"/>
</dbReference>
<dbReference type="PROSITE" id="PS00455">
    <property type="entry name" value="AMP_BINDING"/>
    <property type="match status" value="1"/>
</dbReference>
<keyword evidence="2" id="KW-0436">Ligase</keyword>
<dbReference type="InterPro" id="IPR000873">
    <property type="entry name" value="AMP-dep_synth/lig_dom"/>
</dbReference>
<evidence type="ECO:0000259" key="3">
    <source>
        <dbReference type="Pfam" id="PF00501"/>
    </source>
</evidence>
<organism evidence="4 5">
    <name type="scientific">Rhodococcus zopfii</name>
    <dbReference type="NCBI Taxonomy" id="43772"/>
    <lineage>
        <taxon>Bacteria</taxon>
        <taxon>Bacillati</taxon>
        <taxon>Actinomycetota</taxon>
        <taxon>Actinomycetes</taxon>
        <taxon>Mycobacteriales</taxon>
        <taxon>Nocardiaceae</taxon>
        <taxon>Rhodococcus</taxon>
    </lineage>
</organism>
<dbReference type="SUPFAM" id="SSF56801">
    <property type="entry name" value="Acetyl-CoA synthetase-like"/>
    <property type="match status" value="1"/>
</dbReference>
<dbReference type="Proteomes" id="UP001275440">
    <property type="component" value="Unassembled WGS sequence"/>
</dbReference>
<gene>
    <name evidence="4" type="ORF">F8M49_22770</name>
</gene>
<name>A0ABU3WU03_9NOCA</name>
<comment type="similarity">
    <text evidence="1">Belongs to the ATP-dependent AMP-binding enzyme family.</text>
</comment>
<reference evidence="4 5" key="1">
    <citation type="submission" date="2019-10" db="EMBL/GenBank/DDBJ databases">
        <title>Draft Genome Assembly of Rhodococcus zopfii DSM44189.</title>
        <authorList>
            <person name="Sutton J.M."/>
            <person name="Akob D.M."/>
            <person name="Bushman T.J."/>
        </authorList>
    </citation>
    <scope>NUCLEOTIDE SEQUENCE [LARGE SCALE GENOMIC DNA]</scope>
    <source>
        <strain evidence="4 5">DSM 44189</strain>
    </source>
</reference>
<evidence type="ECO:0000256" key="1">
    <source>
        <dbReference type="ARBA" id="ARBA00006432"/>
    </source>
</evidence>